<evidence type="ECO:0000256" key="3">
    <source>
        <dbReference type="ARBA" id="ARBA00023235"/>
    </source>
</evidence>
<comment type="caution">
    <text evidence="4">Lacks conserved residue(s) required for the propagation of feature annotation.</text>
</comment>
<evidence type="ECO:0000256" key="4">
    <source>
        <dbReference type="HAMAP-Rule" id="MF_00171"/>
    </source>
</evidence>
<protein>
    <recommendedName>
        <fullName evidence="4">tRNA pseudouridine synthase A</fullName>
        <ecNumber evidence="4">5.4.99.12</ecNumber>
    </recommendedName>
    <alternativeName>
        <fullName evidence="4">tRNA pseudouridine(38-40) synthase</fullName>
    </alternativeName>
    <alternativeName>
        <fullName evidence="4">tRNA pseudouridylate synthase I</fullName>
    </alternativeName>
    <alternativeName>
        <fullName evidence="4">tRNA-uridine isomerase I</fullName>
    </alternativeName>
</protein>
<dbReference type="InterPro" id="IPR001406">
    <property type="entry name" value="PsdUridine_synth_TruA"/>
</dbReference>
<comment type="function">
    <text evidence="4">Formation of pseudouridine at positions 38, 39 and 40 in the anticodon stem and loop of transfer RNAs.</text>
</comment>
<dbReference type="EC" id="5.4.99.12" evidence="4"/>
<dbReference type="HAMAP" id="MF_00171">
    <property type="entry name" value="TruA"/>
    <property type="match status" value="1"/>
</dbReference>
<evidence type="ECO:0000256" key="1">
    <source>
        <dbReference type="ARBA" id="ARBA00009375"/>
    </source>
</evidence>
<evidence type="ECO:0000256" key="5">
    <source>
        <dbReference type="RuleBase" id="RU003792"/>
    </source>
</evidence>
<keyword evidence="3 4" id="KW-0413">Isomerase</keyword>
<dbReference type="CDD" id="cd02570">
    <property type="entry name" value="PseudoU_synth_EcTruA"/>
    <property type="match status" value="1"/>
</dbReference>
<feature type="binding site" evidence="4">
    <location>
        <position position="113"/>
    </location>
    <ligand>
        <name>substrate</name>
    </ligand>
</feature>
<dbReference type="InterPro" id="IPR020103">
    <property type="entry name" value="PsdUridine_synth_cat_dom_sf"/>
</dbReference>
<feature type="domain" description="Pseudouridine synthase I TruA alpha/beta" evidence="6">
    <location>
        <begin position="11"/>
        <end position="106"/>
    </location>
</feature>
<feature type="domain" description="Pseudouridine synthase I TruA alpha/beta" evidence="6">
    <location>
        <begin position="146"/>
        <end position="248"/>
    </location>
</feature>
<evidence type="ECO:0000313" key="8">
    <source>
        <dbReference type="Proteomes" id="UP000606870"/>
    </source>
</evidence>
<keyword evidence="8" id="KW-1185">Reference proteome</keyword>
<reference evidence="7 8" key="1">
    <citation type="submission" date="2020-08" db="EMBL/GenBank/DDBJ databases">
        <authorList>
            <person name="Liu C."/>
            <person name="Sun Q."/>
        </authorList>
    </citation>
    <scope>NUCLEOTIDE SEQUENCE [LARGE SCALE GENOMIC DNA]</scope>
    <source>
        <strain evidence="7 8">NSJ-59</strain>
    </source>
</reference>
<evidence type="ECO:0000313" key="7">
    <source>
        <dbReference type="EMBL" id="MBC3537300.1"/>
    </source>
</evidence>
<dbReference type="Proteomes" id="UP000606870">
    <property type="component" value="Unassembled WGS sequence"/>
</dbReference>
<dbReference type="NCBIfam" id="TIGR00071">
    <property type="entry name" value="hisT_truA"/>
    <property type="match status" value="1"/>
</dbReference>
<dbReference type="PANTHER" id="PTHR11142">
    <property type="entry name" value="PSEUDOURIDYLATE SYNTHASE"/>
    <property type="match status" value="1"/>
</dbReference>
<proteinExistence type="inferred from homology"/>
<organism evidence="7 8">
    <name type="scientific">Megasphaera hominis</name>
    <dbReference type="NCBI Taxonomy" id="159836"/>
    <lineage>
        <taxon>Bacteria</taxon>
        <taxon>Bacillati</taxon>
        <taxon>Bacillota</taxon>
        <taxon>Negativicutes</taxon>
        <taxon>Veillonellales</taxon>
        <taxon>Veillonellaceae</taxon>
        <taxon>Megasphaera</taxon>
    </lineage>
</organism>
<comment type="catalytic activity">
    <reaction evidence="4 5">
        <text>uridine(38/39/40) in tRNA = pseudouridine(38/39/40) in tRNA</text>
        <dbReference type="Rhea" id="RHEA:22376"/>
        <dbReference type="Rhea" id="RHEA-COMP:10085"/>
        <dbReference type="Rhea" id="RHEA-COMP:10087"/>
        <dbReference type="ChEBI" id="CHEBI:65314"/>
        <dbReference type="ChEBI" id="CHEBI:65315"/>
        <dbReference type="EC" id="5.4.99.12"/>
    </reaction>
</comment>
<dbReference type="EMBL" id="JACOGK010000023">
    <property type="protein sequence ID" value="MBC3537300.1"/>
    <property type="molecule type" value="Genomic_DNA"/>
</dbReference>
<dbReference type="InterPro" id="IPR020097">
    <property type="entry name" value="PsdUridine_synth_TruA_a/b_dom"/>
</dbReference>
<dbReference type="Gene3D" id="3.30.70.580">
    <property type="entry name" value="Pseudouridine synthase I, catalytic domain, N-terminal subdomain"/>
    <property type="match status" value="1"/>
</dbReference>
<sequence length="262" mass="29301">MSIKKNICLTVAYDGTDFHGFQKQKNAPSVQQFLEEGLAKIFASPITIYGAARTDAGVHARGQVVNFYGAGTIPTEKIPYAMKGYLPLEIAVLSAREMPEHFSVRHDNKGKHYRYTIVNSRIHDPFRLRYAWFIRHPLDIEAMRDAAGRLLGTHDFSAFEGQNTTPMNPVKTMYHIGVHTAGPIVTIDVVGDGFLYHMVRNIAGGLVDAGLHRVTPVRLEAVLASRDRKQLGATAPAQGLCLEEVFYEDVRLQERLLQLQQQ</sequence>
<feature type="active site" description="Nucleophile" evidence="4">
    <location>
        <position position="55"/>
    </location>
</feature>
<dbReference type="GO" id="GO:0160147">
    <property type="term" value="F:tRNA pseudouridine(38-40) synthase activity"/>
    <property type="evidence" value="ECO:0007669"/>
    <property type="project" value="UniProtKB-EC"/>
</dbReference>
<gene>
    <name evidence="4 7" type="primary">truA</name>
    <name evidence="7" type="ORF">H8J70_08550</name>
</gene>
<accession>A0ABR6VKP0</accession>
<name>A0ABR6VKP0_9FIRM</name>
<dbReference type="RefSeq" id="WP_186503571.1">
    <property type="nucleotide sequence ID" value="NZ_JACOGK010000023.1"/>
</dbReference>
<dbReference type="InterPro" id="IPR020095">
    <property type="entry name" value="PsdUridine_synth_TruA_C"/>
</dbReference>
<dbReference type="InterPro" id="IPR020094">
    <property type="entry name" value="TruA/RsuA/RluB/E/F_N"/>
</dbReference>
<comment type="caution">
    <text evidence="7">The sequence shown here is derived from an EMBL/GenBank/DDBJ whole genome shotgun (WGS) entry which is preliminary data.</text>
</comment>
<evidence type="ECO:0000256" key="2">
    <source>
        <dbReference type="ARBA" id="ARBA00022694"/>
    </source>
</evidence>
<evidence type="ECO:0000259" key="6">
    <source>
        <dbReference type="Pfam" id="PF01416"/>
    </source>
</evidence>
<dbReference type="PIRSF" id="PIRSF001430">
    <property type="entry name" value="tRNA_psdUrid_synth"/>
    <property type="match status" value="1"/>
</dbReference>
<dbReference type="SUPFAM" id="SSF55120">
    <property type="entry name" value="Pseudouridine synthase"/>
    <property type="match status" value="1"/>
</dbReference>
<comment type="similarity">
    <text evidence="1 4 5">Belongs to the tRNA pseudouridine synthase TruA family.</text>
</comment>
<dbReference type="PANTHER" id="PTHR11142:SF0">
    <property type="entry name" value="TRNA PSEUDOURIDINE SYNTHASE-LIKE 1"/>
    <property type="match status" value="1"/>
</dbReference>
<dbReference type="Pfam" id="PF01416">
    <property type="entry name" value="PseudoU_synth_1"/>
    <property type="match status" value="2"/>
</dbReference>
<keyword evidence="2 4" id="KW-0819">tRNA processing</keyword>
<dbReference type="Gene3D" id="3.30.70.660">
    <property type="entry name" value="Pseudouridine synthase I, catalytic domain, C-terminal subdomain"/>
    <property type="match status" value="1"/>
</dbReference>
<comment type="subunit">
    <text evidence="4">Homodimer.</text>
</comment>